<accession>A0ABP1AF45</accession>
<dbReference type="CDD" id="cd04301">
    <property type="entry name" value="NAT_SF"/>
    <property type="match status" value="1"/>
</dbReference>
<dbReference type="PANTHER" id="PTHR47876:SF2">
    <property type="entry name" value="GCN5-RELATED N-ACETYLTRANSFERASE 7, CHLOROPLASTIC"/>
    <property type="match status" value="1"/>
</dbReference>
<dbReference type="Gene3D" id="3.40.630.30">
    <property type="match status" value="1"/>
</dbReference>
<evidence type="ECO:0000313" key="4">
    <source>
        <dbReference type="Proteomes" id="UP001497522"/>
    </source>
</evidence>
<feature type="compositionally biased region" description="Low complexity" evidence="1">
    <location>
        <begin position="15"/>
        <end position="24"/>
    </location>
</feature>
<evidence type="ECO:0000259" key="2">
    <source>
        <dbReference type="PROSITE" id="PS51186"/>
    </source>
</evidence>
<feature type="region of interest" description="Disordered" evidence="1">
    <location>
        <begin position="1"/>
        <end position="24"/>
    </location>
</feature>
<dbReference type="PROSITE" id="PS51186">
    <property type="entry name" value="GNAT"/>
    <property type="match status" value="1"/>
</dbReference>
<dbReference type="SUPFAM" id="SSF55729">
    <property type="entry name" value="Acyl-CoA N-acyltransferases (Nat)"/>
    <property type="match status" value="1"/>
</dbReference>
<dbReference type="PANTHER" id="PTHR47876">
    <property type="entry name" value="OS08G0260000 PROTEIN"/>
    <property type="match status" value="1"/>
</dbReference>
<evidence type="ECO:0000313" key="3">
    <source>
        <dbReference type="EMBL" id="CAK9861047.1"/>
    </source>
</evidence>
<dbReference type="Pfam" id="PF00583">
    <property type="entry name" value="Acetyltransf_1"/>
    <property type="match status" value="1"/>
</dbReference>
<dbReference type="EMBL" id="OZ023712">
    <property type="protein sequence ID" value="CAK9861047.1"/>
    <property type="molecule type" value="Genomic_DNA"/>
</dbReference>
<gene>
    <name evidence="3" type="ORF">CSSPJE1EN2_LOCUS4042</name>
</gene>
<evidence type="ECO:0000256" key="1">
    <source>
        <dbReference type="SAM" id="MobiDB-lite"/>
    </source>
</evidence>
<feature type="domain" description="N-acetyltransferase" evidence="2">
    <location>
        <begin position="315"/>
        <end position="388"/>
    </location>
</feature>
<organism evidence="3 4">
    <name type="scientific">Sphagnum jensenii</name>
    <dbReference type="NCBI Taxonomy" id="128206"/>
    <lineage>
        <taxon>Eukaryota</taxon>
        <taxon>Viridiplantae</taxon>
        <taxon>Streptophyta</taxon>
        <taxon>Embryophyta</taxon>
        <taxon>Bryophyta</taxon>
        <taxon>Sphagnophytina</taxon>
        <taxon>Sphagnopsida</taxon>
        <taxon>Sphagnales</taxon>
        <taxon>Sphagnaceae</taxon>
        <taxon>Sphagnum</taxon>
    </lineage>
</organism>
<name>A0ABP1AF45_9BRYO</name>
<keyword evidence="4" id="KW-1185">Reference proteome</keyword>
<dbReference type="InterPro" id="IPR000182">
    <property type="entry name" value="GNAT_dom"/>
</dbReference>
<dbReference type="InterPro" id="IPR016181">
    <property type="entry name" value="Acyl_CoA_acyltransferase"/>
</dbReference>
<protein>
    <recommendedName>
        <fullName evidence="2">N-acetyltransferase domain-containing protein</fullName>
    </recommendedName>
</protein>
<sequence length="398" mass="43425">MAVAVAPTTSHAHLSSQFSSSSSSSSHVRLCASLWSNAGGGCGGEEESSRRGEVGLCSFSPWQGLLLCGNSQCSRLERQWCFAITRQQRKVDGATSPSACAVPRPPRIAAQKPSLLTNPCLETKTSPSLKFWVLTASTSEELLAAATLRAQVFYMYPQLVEKYTEGVEAVKERVAHNFQVADLLKTRTKSEFNREIRIQALGMRVKCLLAVCERSALDSFLLSAPGVGIPDTAMQSLLAPPELSSMEVGKSNALVAIGTLDIQDGTGTQPTADVNLVTFQLYSVAHSGKQQKQISKAKTLDDVLPLEVESTLEQGYIFNLCVVKRARQQGVAKALMQAALQVAKQMHLRILYVHVEANNPPALALYKGLGYSLEQEESVEVETRLNRPRRRLLSFWVT</sequence>
<reference evidence="3" key="1">
    <citation type="submission" date="2024-03" db="EMBL/GenBank/DDBJ databases">
        <authorList>
            <consortium name="ELIXIR-Norway"/>
            <consortium name="Elixir Norway"/>
        </authorList>
    </citation>
    <scope>NUCLEOTIDE SEQUENCE</scope>
</reference>
<dbReference type="Proteomes" id="UP001497522">
    <property type="component" value="Chromosome 11"/>
</dbReference>
<proteinExistence type="predicted"/>